<protein>
    <submittedName>
        <fullName evidence="1">Uncharacterized protein</fullName>
    </submittedName>
</protein>
<gene>
    <name evidence="1" type="ORF">OZSIB_3513</name>
</gene>
<evidence type="ECO:0000313" key="1">
    <source>
        <dbReference type="EMBL" id="RCK80331.1"/>
    </source>
</evidence>
<dbReference type="Proteomes" id="UP000252355">
    <property type="component" value="Unassembled WGS sequence"/>
</dbReference>
<accession>A0A367ZSL4</accession>
<proteinExistence type="predicted"/>
<comment type="caution">
    <text evidence="1">The sequence shown here is derived from an EMBL/GenBank/DDBJ whole genome shotgun (WGS) entry which is preliminary data.</text>
</comment>
<name>A0A367ZSL4_9BACT</name>
<reference evidence="1 2" key="1">
    <citation type="submission" date="2018-05" db="EMBL/GenBank/DDBJ databases">
        <title>A metagenomic window into the 2 km-deep terrestrial subsurface aquifer revealed taxonomically and functionally diverse microbial community comprising novel uncultured bacterial lineages.</title>
        <authorList>
            <person name="Kadnikov V.V."/>
            <person name="Mardanov A.V."/>
            <person name="Beletsky A.V."/>
            <person name="Banks D."/>
            <person name="Pimenov N.V."/>
            <person name="Frank Y.A."/>
            <person name="Karnachuk O.V."/>
            <person name="Ravin N.V."/>
        </authorList>
    </citation>
    <scope>NUCLEOTIDE SEQUENCE [LARGE SCALE GENOMIC DNA]</scope>
    <source>
        <strain evidence="1">BY5</strain>
    </source>
</reference>
<dbReference type="EMBL" id="QOQW01000007">
    <property type="protein sequence ID" value="RCK80331.1"/>
    <property type="molecule type" value="Genomic_DNA"/>
</dbReference>
<evidence type="ECO:0000313" key="2">
    <source>
        <dbReference type="Proteomes" id="UP000252355"/>
    </source>
</evidence>
<organism evidence="1 2">
    <name type="scientific">Candidatus Ozemobacter sibiricus</name>
    <dbReference type="NCBI Taxonomy" id="2268124"/>
    <lineage>
        <taxon>Bacteria</taxon>
        <taxon>Candidatus Ozemobacteria</taxon>
        <taxon>Candidatus Ozemobacterales</taxon>
        <taxon>Candidatus Ozemobacteraceae</taxon>
        <taxon>Candidatus Ozemobacter</taxon>
    </lineage>
</organism>
<dbReference type="AlphaFoldDB" id="A0A367ZSL4"/>
<sequence>MGLLRVSFPSSRQGGSIQSMPCFCQNSMRLRSGRRVLGTAPQKLRRPSATWV</sequence>